<proteinExistence type="predicted"/>
<dbReference type="FunFam" id="3.20.20.140:FF:000019">
    <property type="entry name" value="Cytosine deaminase"/>
    <property type="match status" value="1"/>
</dbReference>
<dbReference type="GO" id="GO:0019239">
    <property type="term" value="F:deaminase activity"/>
    <property type="evidence" value="ECO:0007669"/>
    <property type="project" value="UniProtKB-ARBA"/>
</dbReference>
<organism evidence="4 5">
    <name type="scientific">Candidatus Tokpelaia hoelldobleri</name>
    <dbReference type="NCBI Taxonomy" id="1902579"/>
    <lineage>
        <taxon>Bacteria</taxon>
        <taxon>Pseudomonadati</taxon>
        <taxon>Pseudomonadota</taxon>
        <taxon>Alphaproteobacteria</taxon>
        <taxon>Hyphomicrobiales</taxon>
        <taxon>Candidatus Tokpelaia</taxon>
    </lineage>
</organism>
<keyword evidence="5" id="KW-1185">Reference proteome</keyword>
<dbReference type="Proteomes" id="UP000188912">
    <property type="component" value="Chromosome"/>
</dbReference>
<dbReference type="InterPro" id="IPR052349">
    <property type="entry name" value="Metallo-hydrolase_Enzymes"/>
</dbReference>
<dbReference type="SUPFAM" id="SSF51338">
    <property type="entry name" value="Composite domain of metallo-dependent hydrolases"/>
    <property type="match status" value="1"/>
</dbReference>
<name>A0A1U9JVK0_9HYPH</name>
<dbReference type="KEGG" id="thd:BHV28_11850"/>
<dbReference type="AlphaFoldDB" id="A0A1U9JVK0"/>
<dbReference type="InterPro" id="IPR013108">
    <property type="entry name" value="Amidohydro_3"/>
</dbReference>
<dbReference type="Gene3D" id="2.30.40.10">
    <property type="entry name" value="Urease, subunit C, domain 1"/>
    <property type="match status" value="1"/>
</dbReference>
<dbReference type="CDD" id="cd01293">
    <property type="entry name" value="Bact_CD"/>
    <property type="match status" value="1"/>
</dbReference>
<dbReference type="EMBL" id="CP017315">
    <property type="protein sequence ID" value="AQS41871.1"/>
    <property type="molecule type" value="Genomic_DNA"/>
</dbReference>
<dbReference type="Gene3D" id="3.20.20.140">
    <property type="entry name" value="Metal-dependent hydrolases"/>
    <property type="match status" value="1"/>
</dbReference>
<evidence type="ECO:0000313" key="4">
    <source>
        <dbReference type="EMBL" id="AQS41871.1"/>
    </source>
</evidence>
<dbReference type="PANTHER" id="PTHR32027">
    <property type="entry name" value="CYTOSINE DEAMINASE"/>
    <property type="match status" value="1"/>
</dbReference>
<dbReference type="SUPFAM" id="SSF51556">
    <property type="entry name" value="Metallo-dependent hydrolases"/>
    <property type="match status" value="1"/>
</dbReference>
<evidence type="ECO:0000256" key="2">
    <source>
        <dbReference type="ARBA" id="ARBA00022801"/>
    </source>
</evidence>
<evidence type="ECO:0000313" key="5">
    <source>
        <dbReference type="Proteomes" id="UP000188912"/>
    </source>
</evidence>
<dbReference type="STRING" id="1902579.BHV28_11850"/>
<dbReference type="PANTHER" id="PTHR32027:SF9">
    <property type="entry name" value="BLL3847 PROTEIN"/>
    <property type="match status" value="1"/>
</dbReference>
<dbReference type="Pfam" id="PF07969">
    <property type="entry name" value="Amidohydro_3"/>
    <property type="match status" value="1"/>
</dbReference>
<dbReference type="GO" id="GO:0046872">
    <property type="term" value="F:metal ion binding"/>
    <property type="evidence" value="ECO:0007669"/>
    <property type="project" value="UniProtKB-KW"/>
</dbReference>
<keyword evidence="2" id="KW-0378">Hydrolase</keyword>
<evidence type="ECO:0000259" key="3">
    <source>
        <dbReference type="Pfam" id="PF07969"/>
    </source>
</evidence>
<sequence>MFDHIFTNAIDGNGDPLTIAVKNGRFAALGAENIAVEGVEITDLKGHLVLPGFVDSHIHLDKSFVGDRWHPHRSVSSLRERLQVEKEELAAAPSIASRAEALLRKAQSFGTIAMRSHVDVDATTKLDNLHAIQEVREKWRGMIDVQLVAFPQAGLMSCPGTADILDAALAEGVEVIGGIDPTTLDGDADGQLDVVFGLAEKHGVMVDIHLHQPGQLCVDDLTRIAARTTALGMQGKVTVSHAYGLGDLSAAELKKIADILAKADVGIMTNGPGSHPFPPVWELHKAGVRVLSGNDNIQDSWWPYGNGDMLQRAMIIGYRLGLNEDEQLHLLLDMVTHAGARTLGLKDYGLTVGNEADFIVVEALNAAAAVAAVPYARAVVRGGRVTVKPADMAF</sequence>
<dbReference type="NCBIfam" id="NF004636">
    <property type="entry name" value="PRK05985.1"/>
    <property type="match status" value="1"/>
</dbReference>
<keyword evidence="1" id="KW-0479">Metal-binding</keyword>
<protein>
    <submittedName>
        <fullName evidence="4">Peptidase M38 family protein</fullName>
    </submittedName>
</protein>
<dbReference type="GO" id="GO:0016814">
    <property type="term" value="F:hydrolase activity, acting on carbon-nitrogen (but not peptide) bonds, in cyclic amidines"/>
    <property type="evidence" value="ECO:0007669"/>
    <property type="project" value="UniProtKB-ARBA"/>
</dbReference>
<gene>
    <name evidence="4" type="ORF">BHV28_11850</name>
</gene>
<reference evidence="4 5" key="1">
    <citation type="journal article" date="2010" name="Science">
        <title>Genomic comparison of the ants Camponotus floridanus and Harpegnathos saltator.</title>
        <authorList>
            <person name="Bonasio R."/>
            <person name="Zhang G."/>
            <person name="Ye C."/>
            <person name="Mutti N.S."/>
            <person name="Fang X."/>
            <person name="Qin N."/>
            <person name="Donahue G."/>
            <person name="Yang P."/>
            <person name="Li Q."/>
            <person name="Li C."/>
            <person name="Zhang P."/>
            <person name="Huang Z."/>
            <person name="Berger S.L."/>
            <person name="Reinberg D."/>
            <person name="Wang J."/>
            <person name="Liebig J."/>
        </authorList>
    </citation>
    <scope>NUCLEOTIDE SEQUENCE [LARGE SCALE GENOMIC DNA]</scope>
    <source>
        <strain evidence="4 5">Hsal</strain>
    </source>
</reference>
<feature type="domain" description="Amidohydrolase 3" evidence="3">
    <location>
        <begin position="40"/>
        <end position="387"/>
    </location>
</feature>
<reference evidence="4 5" key="2">
    <citation type="journal article" date="2016" name="Sci. Rep.">
        <title>The genome of Rhizobiales bacteria in predatory ants reveals urease gene functions but no genes for nitrogen fixation.</title>
        <authorList>
            <person name="Neuvonen M.M."/>
            <person name="Tamarit D."/>
            <person name="Naslund K."/>
            <person name="Liebig J."/>
            <person name="Feldhaar H."/>
            <person name="Moran N.A."/>
            <person name="Guy L."/>
            <person name="Andersson S.G."/>
        </authorList>
    </citation>
    <scope>NUCLEOTIDE SEQUENCE [LARGE SCALE GENOMIC DNA]</scope>
    <source>
        <strain evidence="4 5">Hsal</strain>
    </source>
</reference>
<dbReference type="InterPro" id="IPR011059">
    <property type="entry name" value="Metal-dep_hydrolase_composite"/>
</dbReference>
<evidence type="ECO:0000256" key="1">
    <source>
        <dbReference type="ARBA" id="ARBA00022723"/>
    </source>
</evidence>
<dbReference type="InterPro" id="IPR032466">
    <property type="entry name" value="Metal_Hydrolase"/>
</dbReference>
<accession>A0A1U9JVK0</accession>